<keyword evidence="4" id="KW-1185">Reference proteome</keyword>
<dbReference type="Pfam" id="PF00534">
    <property type="entry name" value="Glycos_transf_1"/>
    <property type="match status" value="1"/>
</dbReference>
<dbReference type="InterPro" id="IPR001296">
    <property type="entry name" value="Glyco_trans_1"/>
</dbReference>
<gene>
    <name evidence="3" type="ORF">C7C56_014370</name>
</gene>
<dbReference type="AlphaFoldDB" id="A0A2U2HJD4"/>
<evidence type="ECO:0000259" key="1">
    <source>
        <dbReference type="Pfam" id="PF00534"/>
    </source>
</evidence>
<evidence type="ECO:0000313" key="3">
    <source>
        <dbReference type="EMBL" id="PWF47647.1"/>
    </source>
</evidence>
<dbReference type="InterPro" id="IPR042099">
    <property type="entry name" value="ANL_N_sf"/>
</dbReference>
<evidence type="ECO:0000313" key="4">
    <source>
        <dbReference type="Proteomes" id="UP000241421"/>
    </source>
</evidence>
<dbReference type="Gene3D" id="3.40.50.12780">
    <property type="entry name" value="N-terminal domain of ligase-like"/>
    <property type="match status" value="1"/>
</dbReference>
<organism evidence="3 4">
    <name type="scientific">Massilia glaciei</name>
    <dbReference type="NCBI Taxonomy" id="1524097"/>
    <lineage>
        <taxon>Bacteria</taxon>
        <taxon>Pseudomonadati</taxon>
        <taxon>Pseudomonadota</taxon>
        <taxon>Betaproteobacteria</taxon>
        <taxon>Burkholderiales</taxon>
        <taxon>Oxalobacteraceae</taxon>
        <taxon>Telluria group</taxon>
        <taxon>Massilia</taxon>
    </lineage>
</organism>
<dbReference type="PANTHER" id="PTHR36932">
    <property type="entry name" value="CAPSULAR POLYSACCHARIDE BIOSYNTHESIS PROTEIN"/>
    <property type="match status" value="1"/>
</dbReference>
<dbReference type="GO" id="GO:0016757">
    <property type="term" value="F:glycosyltransferase activity"/>
    <property type="evidence" value="ECO:0007669"/>
    <property type="project" value="UniProtKB-ARBA"/>
</dbReference>
<dbReference type="Proteomes" id="UP000241421">
    <property type="component" value="Unassembled WGS sequence"/>
</dbReference>
<dbReference type="CDD" id="cd03801">
    <property type="entry name" value="GT4_PimA-like"/>
    <property type="match status" value="1"/>
</dbReference>
<protein>
    <submittedName>
        <fullName evidence="3">Capsular biosynthesis protein</fullName>
    </submittedName>
</protein>
<dbReference type="OrthoDB" id="580775at2"/>
<dbReference type="SUPFAM" id="SSF53756">
    <property type="entry name" value="UDP-Glycosyltransferase/glycogen phosphorylase"/>
    <property type="match status" value="1"/>
</dbReference>
<dbReference type="Gene3D" id="3.40.50.2000">
    <property type="entry name" value="Glycogen Phosphorylase B"/>
    <property type="match status" value="2"/>
</dbReference>
<dbReference type="RefSeq" id="WP_106758066.1">
    <property type="nucleotide sequence ID" value="NZ_PXWF02000235.1"/>
</dbReference>
<feature type="domain" description="Glycosyltransferase subfamily 4-like N-terminal" evidence="2">
    <location>
        <begin position="19"/>
        <end position="168"/>
    </location>
</feature>
<sequence length="810" mass="88912">MSFSGMRIGLVGPVPPPAGGMANQTLQLCELLLAGGACVELVALNRPLPPMLERVRGLRALCRLLPYMLRLWRAAPRVDLFHIMANSGWSWHVYAAPAIWIARLRGVRVIVNYRGGEADRFLLRQRLLVMPTMRLADALIVPSVYLARVFGRRGCQPHVVPNIIDLKRFSPCRRAQPAAPTLLVARNLEPIYDNACALRALALVRQACPGTTMVVAGEGAERAALEKLARELEVLESVHFTGRLDNAAMAALYRCADIVINPSLADNMPVSVLEALACGVPVVSTNVGGIPDLLEHDVSAVLVAPGDPIALAHAVIRLVHDRPRADALRAAGLELAARFDWNRVGPLLEAQYRRVLARGRRDFYGSLVAGLLFPLQELCKRHRSVALRREMERSQWASLPQLRQIQLERLCALAQHAHAHVPYYRRLFARAGFDPHNIESLLDLRRLPVLRKDDLRTHAGSFKSDVAPPLARSNTGGSSGEPLVFFIGKERVAHDVAAKWRATRWWDVDIGEREVVVWGSPIELAAQDRMRQMRDRLLRTTLIPAFDMSSAKLDKYVARIRKLRPAMLFGYPSSLSLIARHAGARRVPLDDLGIRVAFVTSERLYDDQRALIGKAFGCAVANGYGGRDAGFIAHECPAGGMHVTAEDIIVEILGPGGQPLPDGESGEIVVTHLATRDYPFIRYATGDVGALGRTPCPCGRTLPLLERIEGRSTDFLHAQDGTVMHGLALIYILRDLPQVRAFKIVQESVALTRVVVVAMPALGATLRARIESGFKARLGAGVTVLIDEVGAIAPDPSGKFRYVVSHVKLS</sequence>
<feature type="domain" description="Glycosyl transferase family 1" evidence="1">
    <location>
        <begin position="182"/>
        <end position="332"/>
    </location>
</feature>
<dbReference type="PANTHER" id="PTHR36932:SF1">
    <property type="entry name" value="CAPSULAR POLYSACCHARIDE BIOSYNTHESIS PROTEIN"/>
    <property type="match status" value="1"/>
</dbReference>
<accession>A0A2U2HJD4</accession>
<comment type="caution">
    <text evidence="3">The sequence shown here is derived from an EMBL/GenBank/DDBJ whole genome shotgun (WGS) entry which is preliminary data.</text>
</comment>
<dbReference type="InterPro" id="IPR028098">
    <property type="entry name" value="Glyco_trans_4-like_N"/>
</dbReference>
<dbReference type="InterPro" id="IPR053158">
    <property type="entry name" value="CapK_Type1_Caps_Biosynth"/>
</dbReference>
<dbReference type="EMBL" id="PXWF02000235">
    <property type="protein sequence ID" value="PWF47647.1"/>
    <property type="molecule type" value="Genomic_DNA"/>
</dbReference>
<dbReference type="Pfam" id="PF13439">
    <property type="entry name" value="Glyco_transf_4"/>
    <property type="match status" value="1"/>
</dbReference>
<dbReference type="SUPFAM" id="SSF56801">
    <property type="entry name" value="Acetyl-CoA synthetase-like"/>
    <property type="match status" value="1"/>
</dbReference>
<reference evidence="3 4" key="1">
    <citation type="submission" date="2018-04" db="EMBL/GenBank/DDBJ databases">
        <title>Massilia violaceinigra sp. nov., a novel purple-pigmented bacterium isolated from Tianshan glacier, Xinjiang, China.</title>
        <authorList>
            <person name="Wang H."/>
        </authorList>
    </citation>
    <scope>NUCLEOTIDE SEQUENCE [LARGE SCALE GENOMIC DNA]</scope>
    <source>
        <strain evidence="3 4">B448-2</strain>
    </source>
</reference>
<proteinExistence type="predicted"/>
<name>A0A2U2HJD4_9BURK</name>
<evidence type="ECO:0000259" key="2">
    <source>
        <dbReference type="Pfam" id="PF13439"/>
    </source>
</evidence>